<comment type="caution">
    <text evidence="1">The sequence shown here is derived from an EMBL/GenBank/DDBJ whole genome shotgun (WGS) entry which is preliminary data.</text>
</comment>
<proteinExistence type="predicted"/>
<dbReference type="EMBL" id="JACEEZ010023263">
    <property type="protein sequence ID" value="KAG0711490.1"/>
    <property type="molecule type" value="Genomic_DNA"/>
</dbReference>
<evidence type="ECO:0008006" key="3">
    <source>
        <dbReference type="Google" id="ProtNLM"/>
    </source>
</evidence>
<accession>A0A8J4XQ41</accession>
<evidence type="ECO:0000313" key="1">
    <source>
        <dbReference type="EMBL" id="KAG0711490.1"/>
    </source>
</evidence>
<dbReference type="InterPro" id="IPR036397">
    <property type="entry name" value="RNaseH_sf"/>
</dbReference>
<reference evidence="1" key="1">
    <citation type="submission" date="2020-07" db="EMBL/GenBank/DDBJ databases">
        <title>The High-quality genome of the commercially important snow crab, Chionoecetes opilio.</title>
        <authorList>
            <person name="Jeong J.-H."/>
            <person name="Ryu S."/>
        </authorList>
    </citation>
    <scope>NUCLEOTIDE SEQUENCE</scope>
    <source>
        <strain evidence="1">MADBK_172401_WGS</strain>
        <tissue evidence="1">Digestive gland</tissue>
    </source>
</reference>
<dbReference type="AlphaFoldDB" id="A0A8J4XQ41"/>
<keyword evidence="2" id="KW-1185">Reference proteome</keyword>
<evidence type="ECO:0000313" key="2">
    <source>
        <dbReference type="Proteomes" id="UP000770661"/>
    </source>
</evidence>
<dbReference type="Proteomes" id="UP000770661">
    <property type="component" value="Unassembled WGS sequence"/>
</dbReference>
<dbReference type="OrthoDB" id="6375373at2759"/>
<gene>
    <name evidence="1" type="ORF">GWK47_020507</name>
</gene>
<name>A0A8J4XQ41_CHIOP</name>
<sequence>MHSLDGHIISKHGIIRPFWFEDDDNNAVMGTKERYILVLNKFWKGLGTRRGVNRDEQWFQQDGATPHTANITMEWLDEIP</sequence>
<dbReference type="GO" id="GO:0003676">
    <property type="term" value="F:nucleic acid binding"/>
    <property type="evidence" value="ECO:0007669"/>
    <property type="project" value="InterPro"/>
</dbReference>
<protein>
    <recommendedName>
        <fullName evidence="3">Transposase</fullName>
    </recommendedName>
</protein>
<dbReference type="Gene3D" id="3.30.420.10">
    <property type="entry name" value="Ribonuclease H-like superfamily/Ribonuclease H"/>
    <property type="match status" value="1"/>
</dbReference>
<organism evidence="1 2">
    <name type="scientific">Chionoecetes opilio</name>
    <name type="common">Atlantic snow crab</name>
    <name type="synonym">Cancer opilio</name>
    <dbReference type="NCBI Taxonomy" id="41210"/>
    <lineage>
        <taxon>Eukaryota</taxon>
        <taxon>Metazoa</taxon>
        <taxon>Ecdysozoa</taxon>
        <taxon>Arthropoda</taxon>
        <taxon>Crustacea</taxon>
        <taxon>Multicrustacea</taxon>
        <taxon>Malacostraca</taxon>
        <taxon>Eumalacostraca</taxon>
        <taxon>Eucarida</taxon>
        <taxon>Decapoda</taxon>
        <taxon>Pleocyemata</taxon>
        <taxon>Brachyura</taxon>
        <taxon>Eubrachyura</taxon>
        <taxon>Majoidea</taxon>
        <taxon>Majidae</taxon>
        <taxon>Chionoecetes</taxon>
    </lineage>
</organism>